<dbReference type="STRING" id="180163.SAMN02745174_01844"/>
<proteinExistence type="predicted"/>
<organism evidence="1 2">
    <name type="scientific">Cetobacterium ceti</name>
    <dbReference type="NCBI Taxonomy" id="180163"/>
    <lineage>
        <taxon>Bacteria</taxon>
        <taxon>Fusobacteriati</taxon>
        <taxon>Fusobacteriota</taxon>
        <taxon>Fusobacteriia</taxon>
        <taxon>Fusobacteriales</taxon>
        <taxon>Fusobacteriaceae</taxon>
        <taxon>Cetobacterium</taxon>
    </lineage>
</organism>
<dbReference type="EMBL" id="FUWX01000013">
    <property type="protein sequence ID" value="SJZ88349.1"/>
    <property type="molecule type" value="Genomic_DNA"/>
</dbReference>
<keyword evidence="2" id="KW-1185">Reference proteome</keyword>
<dbReference type="AlphaFoldDB" id="A0A1T4PA65"/>
<accession>A0A1T4PA65</accession>
<gene>
    <name evidence="1" type="ORF">SAMN02745174_01844</name>
</gene>
<protein>
    <submittedName>
        <fullName evidence="1">Uncharacterized protein</fullName>
    </submittedName>
</protein>
<name>A0A1T4PA65_9FUSO</name>
<evidence type="ECO:0000313" key="2">
    <source>
        <dbReference type="Proteomes" id="UP000191153"/>
    </source>
</evidence>
<evidence type="ECO:0000313" key="1">
    <source>
        <dbReference type="EMBL" id="SJZ88349.1"/>
    </source>
</evidence>
<dbReference type="Proteomes" id="UP000191153">
    <property type="component" value="Unassembled WGS sequence"/>
</dbReference>
<reference evidence="1 2" key="1">
    <citation type="submission" date="2017-02" db="EMBL/GenBank/DDBJ databases">
        <authorList>
            <person name="Peterson S.W."/>
        </authorList>
    </citation>
    <scope>NUCLEOTIDE SEQUENCE [LARGE SCALE GENOMIC DNA]</scope>
    <source>
        <strain evidence="1 2">ATCC 700028</strain>
    </source>
</reference>
<sequence length="145" mass="17414">MIFIEKLIVKEILKNSLKNLITYEKEILNKKKNKKYINYKLVEYLEKEMKQLTTITLEESKEFLSSSIYINGKDMPTTNLVAITLKHDELDINDINKIIAMKREPYEYKHSLGIEWNKKFIYIFFCEDGNNMKKIKFCKENKIFL</sequence>